<name>A0A7I8V4T8_9ANNE</name>
<proteinExistence type="predicted"/>
<feature type="coiled-coil region" evidence="2">
    <location>
        <begin position="1426"/>
        <end position="1471"/>
    </location>
</feature>
<comment type="caution">
    <text evidence="4">The sequence shown here is derived from an EMBL/GenBank/DDBJ whole genome shotgun (WGS) entry which is preliminary data.</text>
</comment>
<sequence>MEGDKQYVHPNKTKALLSWLSNLLDENITDLKSLNDGKSLESVAALADNGFEKTGESDKRLRNLVNFLSEMYEKPLEKWLLNIYNGDEFDIAKMALLLLSLGISSGNHQIFKDSSTKMNNDIQSHICHMLSPILKVEDFNEDFGKVLCDPHSSYSQNDTHPVSSSTPVQDNIRDSPEKSRTCPPIVRRYTVYSTISGGSPSQDIKTNVSTSYGASNGQVFTNSVSITSPVNRFMKSPQIVTKLELNEKEYEIRKLKRRLTEALDRTYDLELDTERDAALIKQKDTLLSSMQMEIEMLKNKLFFAEEQIIEYQANEKQSTKQHINRASEAETKCQELTVQLNASIRKNNQLNEENDDLLKQLEEARKIFKITENNTPNYSKNEINSLTPKKRLNNDSTIYEEEKITLLKQIDIQQREIEYQKEQINELRVKMDSSDFFYSRQHSDNSGENLGDVIVHRDLLEKINELEDERDELNRLINNKEIEYKRIKTIYEDYTEQLELLEKDYSQIFSQKEALKLTIAGCNDTIDRLNNALEEEQKKSSGFEDTIESMNIVLEHNKNTLEEKSLQIQEMEMDFSTTIGVLEDKNYELCKNISTLNEQLKVKESKVEELKDSLKTAEENLRKSIEEIHLNQVQMKAEKDSLLTDINNKSIWILELQNTVEDQQKALDDLDKDIETFEKEKAEISESLRATLMENEELKKKISNIVQTSNAENELLVNKLREQERTKTQTIGILQNDIKELKVQLEAYKDKDDSANSGKNSDDSDLKEHVEQLSNENQDLKVDILNLKKLRKDYQIEIDEHKREIDFLSNSKFTLLTELEVIKDENKTLRDDLDTHLKDCNHKEEVSLLKNDQDGDKEKEIDNLNENITEKDKLIEKLKTVIDEKDNKLLEYRSKLKESNTLLDKKQNEIIKKEMEFTDIQKVFLSLKDHKDLFKEDEPVQNLLKSVEDTLESNLQTIINNLNNQLDEKEMILQNLKVKISQKEESLKKLEEVIERQKKENMISMEEVEEDMAHLVDRLKEKSELAVKLDNQLKSSKEEISKQSATLESLTKRLNDFRISDEEKAAIIDKLKEQLDIIQEDFDVEKEKSSKQANTIENLKEELKFIQEEFKTKEDSLSNMQLCLNEMNSHSKKLNEEYTKLDTLVKELNEKLEEKDKSIKNLINERKTIFDKLNTDQNSLKSDNSELESLLKKANSNMENYEGNINNLENKVKENFDAYQQTMRELQQSKIQVTSLKVEIIELKDEAEIKRSEYHKNISNLVNKLKDSDKEKKDLFKALDESKKKIKQLIRELETSDRVVTKYKDYCDNFKSKLEHLKSENLELHKKVDKMNSSLNEMNKYKKSLEENKVMIETKCAERTEEASSLTSELISRANIIGDLHADIMERELAIEKLNHQLSDAHAEINYLKEGSHLSDSEGLNKKRKEDILKLELEKLKKKLDVLLSRESRLKNELVESKEKLTSKIDRLLKTNNQQTTLLEKSSQTVQIYMNEITEKNRIIEKLQLDLGKEKRKVLDGEEQKERVNKSADNYRLEIKGWGPIFPPHDEPDQLQFGVLEDENCEVAAQESPLLQEEGHLLPLVPPNLSYTAHLSNTNYSENDNETNFTDKDASTNSQSNSSSNDPNIYKSAGKGKKSHKSRFLSTTKFLNNQLSTPLQGGIRLPRRTSSADKAKVKNNMNFEMPFTPKRKRNRTSDTATPKTPKSGRPKASKFTYEKFKKKKLLKNTSNR</sequence>
<dbReference type="SUPFAM" id="SSF116907">
    <property type="entry name" value="Hook domain"/>
    <property type="match status" value="1"/>
</dbReference>
<evidence type="ECO:0000313" key="5">
    <source>
        <dbReference type="Proteomes" id="UP000549394"/>
    </source>
</evidence>
<feature type="region of interest" description="Disordered" evidence="3">
    <location>
        <begin position="1653"/>
        <end position="1728"/>
    </location>
</feature>
<dbReference type="Gene3D" id="1.10.287.1490">
    <property type="match status" value="1"/>
</dbReference>
<keyword evidence="1 2" id="KW-0175">Coiled coil</keyword>
<feature type="compositionally biased region" description="Polar residues" evidence="3">
    <location>
        <begin position="1591"/>
        <end position="1604"/>
    </location>
</feature>
<feature type="compositionally biased region" description="Basic and acidic residues" evidence="3">
    <location>
        <begin position="171"/>
        <end position="180"/>
    </location>
</feature>
<evidence type="ECO:0000256" key="2">
    <source>
        <dbReference type="SAM" id="Coils"/>
    </source>
</evidence>
<protein>
    <submittedName>
        <fullName evidence="4">DgyrCDS565</fullName>
    </submittedName>
</protein>
<feature type="region of interest" description="Disordered" evidence="3">
    <location>
        <begin position="749"/>
        <end position="768"/>
    </location>
</feature>
<feature type="coiled-coil region" evidence="2">
    <location>
        <begin position="959"/>
        <end position="1348"/>
    </location>
</feature>
<feature type="compositionally biased region" description="Basic residues" evidence="3">
    <location>
        <begin position="1630"/>
        <end position="1639"/>
    </location>
</feature>
<keyword evidence="5" id="KW-1185">Reference proteome</keyword>
<dbReference type="Proteomes" id="UP000549394">
    <property type="component" value="Unassembled WGS sequence"/>
</dbReference>
<evidence type="ECO:0000256" key="3">
    <source>
        <dbReference type="SAM" id="MobiDB-lite"/>
    </source>
</evidence>
<dbReference type="OrthoDB" id="2436455at2759"/>
<feature type="region of interest" description="Disordered" evidence="3">
    <location>
        <begin position="153"/>
        <end position="180"/>
    </location>
</feature>
<feature type="compositionally biased region" description="Low complexity" evidence="3">
    <location>
        <begin position="1611"/>
        <end position="1621"/>
    </location>
</feature>
<feature type="compositionally biased region" description="Polar residues" evidence="3">
    <location>
        <begin position="153"/>
        <end position="169"/>
    </location>
</feature>
<organism evidence="4 5">
    <name type="scientific">Dimorphilus gyrociliatus</name>
    <dbReference type="NCBI Taxonomy" id="2664684"/>
    <lineage>
        <taxon>Eukaryota</taxon>
        <taxon>Metazoa</taxon>
        <taxon>Spiralia</taxon>
        <taxon>Lophotrochozoa</taxon>
        <taxon>Annelida</taxon>
        <taxon>Polychaeta</taxon>
        <taxon>Polychaeta incertae sedis</taxon>
        <taxon>Dinophilidae</taxon>
        <taxon>Dimorphilus</taxon>
    </lineage>
</organism>
<evidence type="ECO:0000313" key="4">
    <source>
        <dbReference type="EMBL" id="CAD5111235.1"/>
    </source>
</evidence>
<dbReference type="EMBL" id="CAJFCJ010000001">
    <property type="protein sequence ID" value="CAD5111235.1"/>
    <property type="molecule type" value="Genomic_DNA"/>
</dbReference>
<reference evidence="4 5" key="1">
    <citation type="submission" date="2020-08" db="EMBL/GenBank/DDBJ databases">
        <authorList>
            <person name="Hejnol A."/>
        </authorList>
    </citation>
    <scope>NUCLEOTIDE SEQUENCE [LARGE SCALE GENOMIC DNA]</scope>
</reference>
<feature type="coiled-coil region" evidence="2">
    <location>
        <begin position="456"/>
        <end position="627"/>
    </location>
</feature>
<evidence type="ECO:0000256" key="1">
    <source>
        <dbReference type="ARBA" id="ARBA00023054"/>
    </source>
</evidence>
<gene>
    <name evidence="4" type="ORF">DGYR_LOCUS557</name>
</gene>
<feature type="region of interest" description="Disordered" evidence="3">
    <location>
        <begin position="1591"/>
        <end position="1639"/>
    </location>
</feature>
<feature type="coiled-coil region" evidence="2">
    <location>
        <begin position="245"/>
        <end position="374"/>
    </location>
</feature>
<dbReference type="PANTHER" id="PTHR32083">
    <property type="entry name" value="CILIA AND FLAGELLA-ASSOCIATED PROTEIN 58-RELATED"/>
    <property type="match status" value="1"/>
</dbReference>
<accession>A0A7I8V4T8</accession>